<protein>
    <submittedName>
        <fullName evidence="1">Uncharacterized protein</fullName>
    </submittedName>
</protein>
<accession>A0A1Y0B1Z2</accession>
<keyword evidence="1" id="KW-0496">Mitochondrion</keyword>
<sequence>MHVQPALLAFHHPIHNKSNESRILLTYSNEIFNPPPLPFILRVLSRESVIHSYDSLAIRSAKAKSVLLLGFQTTLFR</sequence>
<dbReference type="AlphaFoldDB" id="A0A1Y0B1Z2"/>
<name>A0A1Y0B1Z2_9LAMI</name>
<reference evidence="1" key="1">
    <citation type="submission" date="2017-03" db="EMBL/GenBank/DDBJ databases">
        <title>The mitochondrial genome of the carnivorous plant Utricularia reniformis (Lentibulariaceae): structure, comparative analysis and evolutionary landmarks.</title>
        <authorList>
            <person name="Silva S.R."/>
            <person name="Alvarenga D.O."/>
            <person name="Michael T.P."/>
            <person name="Miranda V.F.O."/>
            <person name="Varani A.M."/>
        </authorList>
    </citation>
    <scope>NUCLEOTIDE SEQUENCE</scope>
</reference>
<dbReference type="EMBL" id="KY774314">
    <property type="protein sequence ID" value="ART31379.1"/>
    <property type="molecule type" value="Genomic_DNA"/>
</dbReference>
<geneLocation type="mitochondrion" evidence="1"/>
<gene>
    <name evidence="1" type="ORF">AEK19_MT1165</name>
</gene>
<proteinExistence type="predicted"/>
<organism evidence="1">
    <name type="scientific">Utricularia reniformis</name>
    <dbReference type="NCBI Taxonomy" id="192314"/>
    <lineage>
        <taxon>Eukaryota</taxon>
        <taxon>Viridiplantae</taxon>
        <taxon>Streptophyta</taxon>
        <taxon>Embryophyta</taxon>
        <taxon>Tracheophyta</taxon>
        <taxon>Spermatophyta</taxon>
        <taxon>Magnoliopsida</taxon>
        <taxon>eudicotyledons</taxon>
        <taxon>Gunneridae</taxon>
        <taxon>Pentapetalae</taxon>
        <taxon>asterids</taxon>
        <taxon>lamiids</taxon>
        <taxon>Lamiales</taxon>
        <taxon>Lentibulariaceae</taxon>
        <taxon>Utricularia</taxon>
    </lineage>
</organism>
<evidence type="ECO:0000313" key="1">
    <source>
        <dbReference type="EMBL" id="ART31379.1"/>
    </source>
</evidence>